<sequence length="342" mass="39280">MPITLPPTILEDDIPPSYVKELGKVTYKLIKLYTFDNDGENYSPHAYDSKDKTDKHKSHTQLFYNITDKTKLSKCTPSYFRNVFRPDERFQNLHWYTEALKSVSSSSEPSNLWTIDQVKLKKSKFSKRIKRPRVFSIGNAELGRSVFKYDSSKNEPKGYSGNIATPCDNSCIQRYRWVRYKDGSGWAFISRNDPNATLVEFLKTDFDHEFDIIFLKNSPPGWRISQDSKDFDKPAQFMGRYPSVFSNPSTIRSSTTSGLLSNVSIRESTFSDISTALSVNDENVGNGGKISNVNSLYSERNFTSLGNLSKFDSEKSWQEYVLASTVTIQDEVNQNKRRLWKK</sequence>
<comment type="caution">
    <text evidence="1">The sequence shown here is derived from an EMBL/GenBank/DDBJ whole genome shotgun (WGS) entry which is preliminary data.</text>
</comment>
<keyword evidence="2" id="KW-1185">Reference proteome</keyword>
<dbReference type="AlphaFoldDB" id="A0A9N8V290"/>
<gene>
    <name evidence="1" type="ORF">FMOSSE_LOCUS255</name>
</gene>
<protein>
    <submittedName>
        <fullName evidence="1">983_t:CDS:1</fullName>
    </submittedName>
</protein>
<dbReference type="EMBL" id="CAJVPP010000022">
    <property type="protein sequence ID" value="CAG8435431.1"/>
    <property type="molecule type" value="Genomic_DNA"/>
</dbReference>
<reference evidence="1" key="1">
    <citation type="submission" date="2021-06" db="EMBL/GenBank/DDBJ databases">
        <authorList>
            <person name="Kallberg Y."/>
            <person name="Tangrot J."/>
            <person name="Rosling A."/>
        </authorList>
    </citation>
    <scope>NUCLEOTIDE SEQUENCE</scope>
    <source>
        <strain evidence="1">87-6 pot B 2015</strain>
    </source>
</reference>
<evidence type="ECO:0000313" key="2">
    <source>
        <dbReference type="Proteomes" id="UP000789375"/>
    </source>
</evidence>
<accession>A0A9N8V290</accession>
<name>A0A9N8V290_FUNMO</name>
<organism evidence="1 2">
    <name type="scientific">Funneliformis mosseae</name>
    <name type="common">Endomycorrhizal fungus</name>
    <name type="synonym">Glomus mosseae</name>
    <dbReference type="NCBI Taxonomy" id="27381"/>
    <lineage>
        <taxon>Eukaryota</taxon>
        <taxon>Fungi</taxon>
        <taxon>Fungi incertae sedis</taxon>
        <taxon>Mucoromycota</taxon>
        <taxon>Glomeromycotina</taxon>
        <taxon>Glomeromycetes</taxon>
        <taxon>Glomerales</taxon>
        <taxon>Glomeraceae</taxon>
        <taxon>Funneliformis</taxon>
    </lineage>
</organism>
<evidence type="ECO:0000313" key="1">
    <source>
        <dbReference type="EMBL" id="CAG8435431.1"/>
    </source>
</evidence>
<dbReference type="Proteomes" id="UP000789375">
    <property type="component" value="Unassembled WGS sequence"/>
</dbReference>
<proteinExistence type="predicted"/>